<keyword evidence="6" id="KW-0472">Membrane</keyword>
<dbReference type="EMBL" id="WSZM01000717">
    <property type="protein sequence ID" value="KAF4030080.1"/>
    <property type="molecule type" value="Genomic_DNA"/>
</dbReference>
<keyword evidence="3" id="KW-0812">Transmembrane</keyword>
<organism evidence="10 11">
    <name type="scientific">Phytophthora infestans</name>
    <name type="common">Potato late blight agent</name>
    <name type="synonym">Botrytis infestans</name>
    <dbReference type="NCBI Taxonomy" id="4787"/>
    <lineage>
        <taxon>Eukaryota</taxon>
        <taxon>Sar</taxon>
        <taxon>Stramenopiles</taxon>
        <taxon>Oomycota</taxon>
        <taxon>Peronosporomycetes</taxon>
        <taxon>Peronosporales</taxon>
        <taxon>Peronosporaceae</taxon>
        <taxon>Phytophthora</taxon>
    </lineage>
</organism>
<dbReference type="PRINTS" id="PR00363">
    <property type="entry name" value="CYTOCHROMEB5"/>
</dbReference>
<keyword evidence="4 8" id="KW-0479">Metal-binding</keyword>
<keyword evidence="2 8" id="KW-0349">Heme</keyword>
<dbReference type="PANTHER" id="PTHR19359">
    <property type="entry name" value="CYTOCHROME B5"/>
    <property type="match status" value="1"/>
</dbReference>
<comment type="caution">
    <text evidence="10">The sequence shown here is derived from an EMBL/GenBank/DDBJ whole genome shotgun (WGS) entry which is preliminary data.</text>
</comment>
<dbReference type="Proteomes" id="UP000602510">
    <property type="component" value="Unassembled WGS sequence"/>
</dbReference>
<dbReference type="AlphaFoldDB" id="A0A833WDX4"/>
<dbReference type="FunFam" id="3.10.120.10:FF:000002">
    <property type="entry name" value="Cytochrome b5 type B"/>
    <property type="match status" value="1"/>
</dbReference>
<gene>
    <name evidence="10" type="ORF">GN244_ATG18168</name>
</gene>
<dbReference type="InterPro" id="IPR001199">
    <property type="entry name" value="Cyt_B5-like_heme/steroid-bd"/>
</dbReference>
<dbReference type="GO" id="GO:0020037">
    <property type="term" value="F:heme binding"/>
    <property type="evidence" value="ECO:0007669"/>
    <property type="project" value="UniProtKB-UniRule"/>
</dbReference>
<dbReference type="InterPro" id="IPR050668">
    <property type="entry name" value="Cytochrome_b5"/>
</dbReference>
<dbReference type="Gene3D" id="3.10.120.10">
    <property type="entry name" value="Cytochrome b5-like heme/steroid binding domain"/>
    <property type="match status" value="1"/>
</dbReference>
<evidence type="ECO:0000256" key="6">
    <source>
        <dbReference type="ARBA" id="ARBA00023136"/>
    </source>
</evidence>
<proteinExistence type="inferred from homology"/>
<dbReference type="InterPro" id="IPR036400">
    <property type="entry name" value="Cyt_B5-like_heme/steroid_sf"/>
</dbReference>
<keyword evidence="5 8" id="KW-0408">Iron</keyword>
<evidence type="ECO:0000259" key="9">
    <source>
        <dbReference type="PROSITE" id="PS50255"/>
    </source>
</evidence>
<dbReference type="GO" id="GO:0016020">
    <property type="term" value="C:membrane"/>
    <property type="evidence" value="ECO:0007669"/>
    <property type="project" value="UniProtKB-SubCell"/>
</dbReference>
<evidence type="ECO:0000256" key="1">
    <source>
        <dbReference type="ARBA" id="ARBA00004370"/>
    </source>
</evidence>
<protein>
    <submittedName>
        <fullName evidence="10">Cytochrome b5-like Heme/Steroid binding domain</fullName>
    </submittedName>
</protein>
<evidence type="ECO:0000256" key="4">
    <source>
        <dbReference type="ARBA" id="ARBA00022723"/>
    </source>
</evidence>
<keyword evidence="11" id="KW-1185">Reference proteome</keyword>
<evidence type="ECO:0000313" key="11">
    <source>
        <dbReference type="Proteomes" id="UP000602510"/>
    </source>
</evidence>
<evidence type="ECO:0000256" key="8">
    <source>
        <dbReference type="RuleBase" id="RU362121"/>
    </source>
</evidence>
<feature type="domain" description="Cytochrome b5 heme-binding" evidence="9">
    <location>
        <begin position="68"/>
        <end position="148"/>
    </location>
</feature>
<sequence length="199" mass="21628">MYKTRFPGRSYRKWCSAHQNRVKHVFAAGPFHHSTRVATHEPSESAYRTGSNMAETAAPETPAPAAAVKEFTMEDVAPHNTTEDCWMVIREDGVRKVYDVTAFLDDHPGGPEIMVDVAGQDATDEFEDIGHSNDARAQLKQFEIGKIKGDAKKEATATTSAGGSKVSASGRQDISGDNGPLYAVLAAAVAFTALYFKYQ</sequence>
<dbReference type="SUPFAM" id="SSF55856">
    <property type="entry name" value="Cytochrome b5-like heme/steroid binding domain"/>
    <property type="match status" value="1"/>
</dbReference>
<dbReference type="SMART" id="SM01117">
    <property type="entry name" value="Cyt-b5"/>
    <property type="match status" value="1"/>
</dbReference>
<dbReference type="PROSITE" id="PS00191">
    <property type="entry name" value="CYTOCHROME_B5_1"/>
    <property type="match status" value="1"/>
</dbReference>
<name>A0A833WDX4_PHYIN</name>
<evidence type="ECO:0000256" key="2">
    <source>
        <dbReference type="ARBA" id="ARBA00022617"/>
    </source>
</evidence>
<accession>A0A833WDX4</accession>
<evidence type="ECO:0000313" key="10">
    <source>
        <dbReference type="EMBL" id="KAF4030080.1"/>
    </source>
</evidence>
<dbReference type="GO" id="GO:0046872">
    <property type="term" value="F:metal ion binding"/>
    <property type="evidence" value="ECO:0007669"/>
    <property type="project" value="UniProtKB-UniRule"/>
</dbReference>
<dbReference type="PROSITE" id="PS50255">
    <property type="entry name" value="CYTOCHROME_B5_2"/>
    <property type="match status" value="1"/>
</dbReference>
<evidence type="ECO:0000256" key="7">
    <source>
        <dbReference type="ARBA" id="ARBA00038168"/>
    </source>
</evidence>
<comment type="subcellular location">
    <subcellularLocation>
        <location evidence="1">Membrane</location>
    </subcellularLocation>
</comment>
<comment type="similarity">
    <text evidence="7 8">Belongs to the cytochrome b5 family.</text>
</comment>
<evidence type="ECO:0000256" key="3">
    <source>
        <dbReference type="ARBA" id="ARBA00022692"/>
    </source>
</evidence>
<dbReference type="InterPro" id="IPR018506">
    <property type="entry name" value="Cyt_B5_heme-BS"/>
</dbReference>
<evidence type="ECO:0000256" key="5">
    <source>
        <dbReference type="ARBA" id="ARBA00023004"/>
    </source>
</evidence>
<reference evidence="10" key="1">
    <citation type="submission" date="2020-04" db="EMBL/GenBank/DDBJ databases">
        <title>Hybrid Assembly of Korean Phytophthora infestans isolates.</title>
        <authorList>
            <person name="Prokchorchik M."/>
            <person name="Lee Y."/>
            <person name="Seo J."/>
            <person name="Cho J.-H."/>
            <person name="Park Y.-E."/>
            <person name="Jang D.-C."/>
            <person name="Im J.-S."/>
            <person name="Choi J.-G."/>
            <person name="Park H.-J."/>
            <person name="Lee G.-B."/>
            <person name="Lee Y.-G."/>
            <person name="Hong S.-Y."/>
            <person name="Cho K."/>
            <person name="Sohn K.H."/>
        </authorList>
    </citation>
    <scope>NUCLEOTIDE SEQUENCE</scope>
    <source>
        <strain evidence="10">KR_1_A1</strain>
    </source>
</reference>
<dbReference type="PANTHER" id="PTHR19359:SF14">
    <property type="entry name" value="CYTOCHROME B5 A"/>
    <property type="match status" value="1"/>
</dbReference>
<dbReference type="Pfam" id="PF00173">
    <property type="entry name" value="Cyt-b5"/>
    <property type="match status" value="1"/>
</dbReference>